<dbReference type="AlphaFoldDB" id="A0AAV2HJG8"/>
<feature type="non-terminal residue" evidence="2">
    <location>
        <position position="1"/>
    </location>
</feature>
<evidence type="ECO:0000256" key="1">
    <source>
        <dbReference type="SAM" id="Phobius"/>
    </source>
</evidence>
<organism evidence="2 3">
    <name type="scientific">Lymnaea stagnalis</name>
    <name type="common">Great pond snail</name>
    <name type="synonym">Helix stagnalis</name>
    <dbReference type="NCBI Taxonomy" id="6523"/>
    <lineage>
        <taxon>Eukaryota</taxon>
        <taxon>Metazoa</taxon>
        <taxon>Spiralia</taxon>
        <taxon>Lophotrochozoa</taxon>
        <taxon>Mollusca</taxon>
        <taxon>Gastropoda</taxon>
        <taxon>Heterobranchia</taxon>
        <taxon>Euthyneura</taxon>
        <taxon>Panpulmonata</taxon>
        <taxon>Hygrophila</taxon>
        <taxon>Lymnaeoidea</taxon>
        <taxon>Lymnaeidae</taxon>
        <taxon>Lymnaea</taxon>
    </lineage>
</organism>
<dbReference type="Gene3D" id="2.170.300.10">
    <property type="entry name" value="Tie2 ligand-binding domain superfamily"/>
    <property type="match status" value="1"/>
</dbReference>
<accession>A0AAV2HJG8</accession>
<feature type="transmembrane region" description="Helical" evidence="1">
    <location>
        <begin position="79"/>
        <end position="105"/>
    </location>
</feature>
<sequence length="187" mass="20866">GKCYLGCEDGYKGDTCTSECPKLTWGSQCLKRCSDHCLNRTCDFVNGVCDHGCDRDYNNTQCLDATNPLDYTSGCNNGLASGIGIGIGVTIAADVIICIAVCIWLKRRKKPLPKPHDTTDRQNDHVDAIQSRNTTTRLYDHVEHIPSCDATDRHYDHVDPIQPNEHPYNTVDKSGDDYKNINMLKML</sequence>
<proteinExistence type="predicted"/>
<evidence type="ECO:0000313" key="3">
    <source>
        <dbReference type="Proteomes" id="UP001497497"/>
    </source>
</evidence>
<comment type="caution">
    <text evidence="2">The sequence shown here is derived from an EMBL/GenBank/DDBJ whole genome shotgun (WGS) entry which is preliminary data.</text>
</comment>
<keyword evidence="1" id="KW-0812">Transmembrane</keyword>
<keyword evidence="1" id="KW-1133">Transmembrane helix</keyword>
<dbReference type="Proteomes" id="UP001497497">
    <property type="component" value="Unassembled WGS sequence"/>
</dbReference>
<dbReference type="EMBL" id="CAXITT010000108">
    <property type="protein sequence ID" value="CAL1532177.1"/>
    <property type="molecule type" value="Genomic_DNA"/>
</dbReference>
<protein>
    <submittedName>
        <fullName evidence="2">Uncharacterized protein</fullName>
    </submittedName>
</protein>
<name>A0AAV2HJG8_LYMST</name>
<reference evidence="2 3" key="1">
    <citation type="submission" date="2024-04" db="EMBL/GenBank/DDBJ databases">
        <authorList>
            <consortium name="Genoscope - CEA"/>
            <person name="William W."/>
        </authorList>
    </citation>
    <scope>NUCLEOTIDE SEQUENCE [LARGE SCALE GENOMIC DNA]</scope>
</reference>
<keyword evidence="1" id="KW-0472">Membrane</keyword>
<gene>
    <name evidence="2" type="ORF">GSLYS_00006256001</name>
</gene>
<keyword evidence="3" id="KW-1185">Reference proteome</keyword>
<evidence type="ECO:0000313" key="2">
    <source>
        <dbReference type="EMBL" id="CAL1532177.1"/>
    </source>
</evidence>